<evidence type="ECO:0000256" key="2">
    <source>
        <dbReference type="SAM" id="SignalP"/>
    </source>
</evidence>
<name>A0A1H8I631_9RHOB</name>
<keyword evidence="2" id="KW-0732">Signal</keyword>
<reference evidence="3 4" key="1">
    <citation type="submission" date="2016-10" db="EMBL/GenBank/DDBJ databases">
        <authorList>
            <person name="de Groot N.N."/>
        </authorList>
    </citation>
    <scope>NUCLEOTIDE SEQUENCE [LARGE SCALE GENOMIC DNA]</scope>
    <source>
        <strain evidence="3 4">CGMCC 1.10836</strain>
    </source>
</reference>
<gene>
    <name evidence="3" type="ORF">SAMN05216227_101917</name>
</gene>
<protein>
    <recommendedName>
        <fullName evidence="5">AAA+ family ATPase</fullName>
    </recommendedName>
</protein>
<feature type="compositionally biased region" description="Low complexity" evidence="1">
    <location>
        <begin position="120"/>
        <end position="131"/>
    </location>
</feature>
<feature type="chain" id="PRO_5010384556" description="AAA+ family ATPase" evidence="2">
    <location>
        <begin position="31"/>
        <end position="142"/>
    </location>
</feature>
<dbReference type="Proteomes" id="UP000183002">
    <property type="component" value="Unassembled WGS sequence"/>
</dbReference>
<feature type="signal peptide" evidence="2">
    <location>
        <begin position="1"/>
        <end position="30"/>
    </location>
</feature>
<evidence type="ECO:0008006" key="5">
    <source>
        <dbReference type="Google" id="ProtNLM"/>
    </source>
</evidence>
<proteinExistence type="predicted"/>
<evidence type="ECO:0000256" key="1">
    <source>
        <dbReference type="SAM" id="MobiDB-lite"/>
    </source>
</evidence>
<evidence type="ECO:0000313" key="4">
    <source>
        <dbReference type="Proteomes" id="UP000183002"/>
    </source>
</evidence>
<sequence>MRPPPPHICNMKHILAPLALAILLATPAMPQDTSPTLPPGPNDGLGLIDRGMRLLFEGLMQDVEPALEDMAEAMKSLQPMARQLADLIGDVQYYDAPQRLENGDIIIRRKADAPPPPALLPALPKPDANPAIDQSPDGQIEL</sequence>
<keyword evidence="4" id="KW-1185">Reference proteome</keyword>
<dbReference type="STRING" id="1077947.SAMN05216227_101917"/>
<dbReference type="RefSeq" id="WP_231579662.1">
    <property type="nucleotide sequence ID" value="NZ_LGHU01000030.1"/>
</dbReference>
<dbReference type="AlphaFoldDB" id="A0A1H8I631"/>
<dbReference type="EMBL" id="FOCO01000019">
    <property type="protein sequence ID" value="SEN63605.1"/>
    <property type="molecule type" value="Genomic_DNA"/>
</dbReference>
<accession>A0A1H8I631</accession>
<feature type="region of interest" description="Disordered" evidence="1">
    <location>
        <begin position="108"/>
        <end position="142"/>
    </location>
</feature>
<evidence type="ECO:0000313" key="3">
    <source>
        <dbReference type="EMBL" id="SEN63605.1"/>
    </source>
</evidence>
<organism evidence="3 4">
    <name type="scientific">Pseudorhodobacter antarcticus</name>
    <dbReference type="NCBI Taxonomy" id="1077947"/>
    <lineage>
        <taxon>Bacteria</taxon>
        <taxon>Pseudomonadati</taxon>
        <taxon>Pseudomonadota</taxon>
        <taxon>Alphaproteobacteria</taxon>
        <taxon>Rhodobacterales</taxon>
        <taxon>Paracoccaceae</taxon>
        <taxon>Pseudorhodobacter</taxon>
    </lineage>
</organism>